<comment type="cofactor">
    <cofactor evidence="1">
        <name>Mg(2+)</name>
        <dbReference type="ChEBI" id="CHEBI:18420"/>
    </cofactor>
</comment>
<dbReference type="PROSITE" id="PS00893">
    <property type="entry name" value="NUDIX_BOX"/>
    <property type="match status" value="1"/>
</dbReference>
<dbReference type="Pfam" id="PF00293">
    <property type="entry name" value="NUDIX"/>
    <property type="match status" value="1"/>
</dbReference>
<dbReference type="RefSeq" id="WP_141190456.1">
    <property type="nucleotide sequence ID" value="NZ_JBHUMR010000014.1"/>
</dbReference>
<keyword evidence="3" id="KW-0479">Metal-binding</keyword>
<name>A0ABW5PSV0_9BACI</name>
<keyword evidence="5" id="KW-0460">Magnesium</keyword>
<evidence type="ECO:0000313" key="9">
    <source>
        <dbReference type="Proteomes" id="UP001597458"/>
    </source>
</evidence>
<organism evidence="8 9">
    <name type="scientific">Terrilactibacillus laevilacticus</name>
    <dbReference type="NCBI Taxonomy" id="1380157"/>
    <lineage>
        <taxon>Bacteria</taxon>
        <taxon>Bacillati</taxon>
        <taxon>Bacillota</taxon>
        <taxon>Bacilli</taxon>
        <taxon>Bacillales</taxon>
        <taxon>Bacillaceae</taxon>
        <taxon>Terrilactibacillus</taxon>
    </lineage>
</organism>
<evidence type="ECO:0000256" key="2">
    <source>
        <dbReference type="ARBA" id="ARBA00005582"/>
    </source>
</evidence>
<dbReference type="InterPro" id="IPR020084">
    <property type="entry name" value="NUDIX_hydrolase_CS"/>
</dbReference>
<evidence type="ECO:0000256" key="6">
    <source>
        <dbReference type="RuleBase" id="RU003476"/>
    </source>
</evidence>
<dbReference type="InterPro" id="IPR020476">
    <property type="entry name" value="Nudix_hydrolase"/>
</dbReference>
<dbReference type="CDD" id="cd04665">
    <property type="entry name" value="NUDIX_RppH"/>
    <property type="match status" value="1"/>
</dbReference>
<feature type="domain" description="Nudix hydrolase" evidence="7">
    <location>
        <begin position="9"/>
        <end position="161"/>
    </location>
</feature>
<sequence>MNQSITFDDYYQNRVTLSFEDHPFSSEPKHVWVICKFHTQWLLTQHPRRGLEFPGGKVEDGETPEMAAIREVDEETGAKVLDIHYIGQYKVEGKNGTIVKNVYFATISDIRLKMDYLETEGPYFIENIPQHIKKLSHYSFMMRDDVLTYCLKRIKKLYLSS</sequence>
<evidence type="ECO:0000256" key="5">
    <source>
        <dbReference type="ARBA" id="ARBA00022842"/>
    </source>
</evidence>
<keyword evidence="9" id="KW-1185">Reference proteome</keyword>
<evidence type="ECO:0000313" key="8">
    <source>
        <dbReference type="EMBL" id="MFD2617988.1"/>
    </source>
</evidence>
<dbReference type="NCBIfam" id="TIGR02705">
    <property type="entry name" value="nudix_YtkD"/>
    <property type="match status" value="1"/>
</dbReference>
<comment type="similarity">
    <text evidence="2 6">Belongs to the Nudix hydrolase family.</text>
</comment>
<evidence type="ECO:0000259" key="7">
    <source>
        <dbReference type="PROSITE" id="PS51462"/>
    </source>
</evidence>
<dbReference type="PANTHER" id="PTHR43758">
    <property type="entry name" value="7,8-DIHYDRO-8-OXOGUANINE TRIPHOSPHATASE"/>
    <property type="match status" value="1"/>
</dbReference>
<dbReference type="Proteomes" id="UP001597458">
    <property type="component" value="Unassembled WGS sequence"/>
</dbReference>
<dbReference type="Gene3D" id="3.90.79.10">
    <property type="entry name" value="Nucleoside Triphosphate Pyrophosphohydrolase"/>
    <property type="match status" value="1"/>
</dbReference>
<evidence type="ECO:0000256" key="1">
    <source>
        <dbReference type="ARBA" id="ARBA00001946"/>
    </source>
</evidence>
<evidence type="ECO:0000256" key="3">
    <source>
        <dbReference type="ARBA" id="ARBA00022723"/>
    </source>
</evidence>
<reference evidence="9" key="1">
    <citation type="journal article" date="2019" name="Int. J. Syst. Evol. Microbiol.">
        <title>The Global Catalogue of Microorganisms (GCM) 10K type strain sequencing project: providing services to taxonomists for standard genome sequencing and annotation.</title>
        <authorList>
            <consortium name="The Broad Institute Genomics Platform"/>
            <consortium name="The Broad Institute Genome Sequencing Center for Infectious Disease"/>
            <person name="Wu L."/>
            <person name="Ma J."/>
        </authorList>
    </citation>
    <scope>NUCLEOTIDE SEQUENCE [LARGE SCALE GENOMIC DNA]</scope>
    <source>
        <strain evidence="9">TISTR 2241</strain>
    </source>
</reference>
<dbReference type="InterPro" id="IPR015797">
    <property type="entry name" value="NUDIX_hydrolase-like_dom_sf"/>
</dbReference>
<gene>
    <name evidence="8" type="primary">ytkD</name>
    <name evidence="8" type="ORF">ACFSTF_11785</name>
</gene>
<dbReference type="InterPro" id="IPR000086">
    <property type="entry name" value="NUDIX_hydrolase_dom"/>
</dbReference>
<proteinExistence type="inferred from homology"/>
<dbReference type="PRINTS" id="PR00502">
    <property type="entry name" value="NUDIXFAMILY"/>
</dbReference>
<keyword evidence="4 6" id="KW-0378">Hydrolase</keyword>
<protein>
    <submittedName>
        <fullName evidence="8">RNA deprotection pyrophosphohydrolase</fullName>
    </submittedName>
</protein>
<dbReference type="InterPro" id="IPR014078">
    <property type="entry name" value="Nudix_YtkD"/>
</dbReference>
<accession>A0ABW5PSV0</accession>
<dbReference type="EMBL" id="JBHUMR010000014">
    <property type="protein sequence ID" value="MFD2617988.1"/>
    <property type="molecule type" value="Genomic_DNA"/>
</dbReference>
<dbReference type="PROSITE" id="PS51462">
    <property type="entry name" value="NUDIX"/>
    <property type="match status" value="1"/>
</dbReference>
<evidence type="ECO:0000256" key="4">
    <source>
        <dbReference type="ARBA" id="ARBA00022801"/>
    </source>
</evidence>
<comment type="caution">
    <text evidence="8">The sequence shown here is derived from an EMBL/GenBank/DDBJ whole genome shotgun (WGS) entry which is preliminary data.</text>
</comment>
<dbReference type="PANTHER" id="PTHR43758:SF8">
    <property type="entry name" value="8-OXO-DGTP DIPHOSPHATASE YTKD-RELATED"/>
    <property type="match status" value="1"/>
</dbReference>
<dbReference type="SUPFAM" id="SSF55811">
    <property type="entry name" value="Nudix"/>
    <property type="match status" value="1"/>
</dbReference>